<organism evidence="5 6">
    <name type="scientific">Rhizobium aouanii</name>
    <dbReference type="NCBI Taxonomy" id="3118145"/>
    <lineage>
        <taxon>Bacteria</taxon>
        <taxon>Pseudomonadati</taxon>
        <taxon>Pseudomonadota</taxon>
        <taxon>Alphaproteobacteria</taxon>
        <taxon>Hyphomicrobiales</taxon>
        <taxon>Rhizobiaceae</taxon>
        <taxon>Rhizobium/Agrobacterium group</taxon>
        <taxon>Rhizobium</taxon>
    </lineage>
</organism>
<reference evidence="5 6" key="1">
    <citation type="submission" date="2024-01" db="EMBL/GenBank/DDBJ databases">
        <title>Draft genome sequences of three bacterial strains isolated from Acacia saligna represent a potential new species within the genus Rhizobium.</title>
        <authorList>
            <person name="Tambong J.T."/>
            <person name="Mnasri B."/>
        </authorList>
    </citation>
    <scope>NUCLEOTIDE SEQUENCE [LARGE SCALE GENOMIC DNA]</scope>
    <source>
        <strain evidence="5 6">1AS12I</strain>
    </source>
</reference>
<dbReference type="Gene3D" id="3.40.50.10860">
    <property type="entry name" value="Leucine Dehydrogenase, chain A, domain 1"/>
    <property type="match status" value="1"/>
</dbReference>
<dbReference type="InterPro" id="IPR013708">
    <property type="entry name" value="Shikimate_DH-bd_N"/>
</dbReference>
<dbReference type="PANTHER" id="PTHR21089">
    <property type="entry name" value="SHIKIMATE DEHYDROGENASE"/>
    <property type="match status" value="1"/>
</dbReference>
<keyword evidence="3" id="KW-0057">Aromatic amino acid biosynthesis</keyword>
<keyword evidence="3" id="KW-0028">Amino-acid biosynthesis</keyword>
<keyword evidence="2" id="KW-0560">Oxidoreductase</keyword>
<comment type="caution">
    <text evidence="5">The sequence shown here is derived from an EMBL/GenBank/DDBJ whole genome shotgun (WGS) entry which is preliminary data.</text>
</comment>
<evidence type="ECO:0000313" key="5">
    <source>
        <dbReference type="EMBL" id="MEI1248952.1"/>
    </source>
</evidence>
<keyword evidence="6" id="KW-1185">Reference proteome</keyword>
<dbReference type="InterPro" id="IPR022893">
    <property type="entry name" value="Shikimate_DH_fam"/>
</dbReference>
<protein>
    <submittedName>
        <fullName evidence="5">Shikimate dehydrogenase</fullName>
    </submittedName>
</protein>
<sequence length="264" mass="27923">MVSIDGKTRLYYIIGDPIDQVKSPTGMSSAFQRSGINAVMLPAHVAADHVASFLEAANQTKNCDGIVVTVPHKFACFEHCPTVSDRAGHLNAVNIMRRNENCQWHGDMVDGLGFVHAASDRCAQLAGKKALLVGAGGAGSAIALALLEAGVDSLAVHDLDEARRDALIDKLRKVRGDVHSGSSSPRGYELIVNATPAGMEGHDYLPVEVSELDSAMFVGCVVTESETPLIAAAKSRGCGIATGIDMYRALESIMLTFFQGGAKR</sequence>
<dbReference type="RefSeq" id="WP_264396555.1">
    <property type="nucleotide sequence ID" value="NZ_JBAMYB010000006.1"/>
</dbReference>
<dbReference type="Gene3D" id="3.40.50.720">
    <property type="entry name" value="NAD(P)-binding Rossmann-like Domain"/>
    <property type="match status" value="1"/>
</dbReference>
<gene>
    <name evidence="5" type="ORF">V8Q02_13160</name>
</gene>
<dbReference type="EMBL" id="JBAMYC010000006">
    <property type="protein sequence ID" value="MEI1248952.1"/>
    <property type="molecule type" value="Genomic_DNA"/>
</dbReference>
<dbReference type="Pfam" id="PF08501">
    <property type="entry name" value="Shikimate_dh_N"/>
    <property type="match status" value="1"/>
</dbReference>
<comment type="pathway">
    <text evidence="1">Metabolic intermediate biosynthesis; chorismate biosynthesis; chorismate from D-erythrose 4-phosphate and phosphoenolpyruvate: step 4/7.</text>
</comment>
<feature type="domain" description="Shikimate dehydrogenase substrate binding N-terminal" evidence="4">
    <location>
        <begin position="13"/>
        <end position="95"/>
    </location>
</feature>
<evidence type="ECO:0000259" key="4">
    <source>
        <dbReference type="Pfam" id="PF08501"/>
    </source>
</evidence>
<accession>A0ABU8CJ74</accession>
<dbReference type="InterPro" id="IPR036291">
    <property type="entry name" value="NAD(P)-bd_dom_sf"/>
</dbReference>
<dbReference type="Proteomes" id="UP001531129">
    <property type="component" value="Unassembled WGS sequence"/>
</dbReference>
<evidence type="ECO:0000256" key="1">
    <source>
        <dbReference type="ARBA" id="ARBA00004871"/>
    </source>
</evidence>
<evidence type="ECO:0000256" key="3">
    <source>
        <dbReference type="ARBA" id="ARBA00023141"/>
    </source>
</evidence>
<evidence type="ECO:0000256" key="2">
    <source>
        <dbReference type="ARBA" id="ARBA00023002"/>
    </source>
</evidence>
<name>A0ABU8CJ74_9HYPH</name>
<dbReference type="SUPFAM" id="SSF53223">
    <property type="entry name" value="Aminoacid dehydrogenase-like, N-terminal domain"/>
    <property type="match status" value="1"/>
</dbReference>
<evidence type="ECO:0000313" key="6">
    <source>
        <dbReference type="Proteomes" id="UP001531129"/>
    </source>
</evidence>
<dbReference type="PANTHER" id="PTHR21089:SF1">
    <property type="entry name" value="BIFUNCTIONAL 3-DEHYDROQUINATE DEHYDRATASE_SHIKIMATE DEHYDROGENASE, CHLOROPLASTIC"/>
    <property type="match status" value="1"/>
</dbReference>
<proteinExistence type="predicted"/>
<dbReference type="InterPro" id="IPR046346">
    <property type="entry name" value="Aminoacid_DH-like_N_sf"/>
</dbReference>
<dbReference type="SUPFAM" id="SSF51735">
    <property type="entry name" value="NAD(P)-binding Rossmann-fold domains"/>
    <property type="match status" value="1"/>
</dbReference>